<feature type="chain" id="PRO_5041466294" evidence="2">
    <location>
        <begin position="16"/>
        <end position="425"/>
    </location>
</feature>
<keyword evidence="2" id="KW-0732">Signal</keyword>
<name>A0AA38WMN7_9ASTR</name>
<dbReference type="EMBL" id="JARYMX010000001">
    <property type="protein sequence ID" value="KAJ9566362.1"/>
    <property type="molecule type" value="Genomic_DNA"/>
</dbReference>
<evidence type="ECO:0000256" key="2">
    <source>
        <dbReference type="SAM" id="SignalP"/>
    </source>
</evidence>
<comment type="caution">
    <text evidence="3">The sequence shown here is derived from an EMBL/GenBank/DDBJ whole genome shotgun (WGS) entry which is preliminary data.</text>
</comment>
<feature type="region of interest" description="Disordered" evidence="1">
    <location>
        <begin position="19"/>
        <end position="39"/>
    </location>
</feature>
<keyword evidence="4" id="KW-1185">Reference proteome</keyword>
<feature type="signal peptide" evidence="2">
    <location>
        <begin position="1"/>
        <end position="15"/>
    </location>
</feature>
<dbReference type="AlphaFoldDB" id="A0AA38WMN7"/>
<proteinExistence type="predicted"/>
<protein>
    <submittedName>
        <fullName evidence="3">Uncharacterized protein</fullName>
    </submittedName>
</protein>
<gene>
    <name evidence="3" type="ORF">OSB04_002328</name>
</gene>
<sequence>MVLAVKLSCANAALAQSISSAGRTGVSPQPFGESSKVAEESSGTFDTLIGNIKPIVTNRSSEKILEDVFTEEYNTEDITENQPSRLSLPRDRCITSTEESHRWKYSTRDVDPPFDPKVTGLPTTEARIKFAKQTQVATEVYSKVPISCIKTLSLRSLYNNDVKYAQFSVLRKDGIVYTFTDADFHLLCVYDLPFLFQFLAKRMELGNKYADSQSSYESSDCLLESEDFDFGYWLGQNKLYISPSNSRPLWIKDVEPNTFVEEPSYGFIYEDWDGVKRFFDHLECNKYMHKSLKFVYKALSKEVQIGRINRELATPLLSTIEATAKFRSLLYNISGNLPRPWIWHAFLGCAGAMNDPNVLNHSPLFEDVYDGKAPDRTFQVNRATYKHRYYLVDGKTLNELSLRGRKNWHVKISNELSASSKNVGI</sequence>
<dbReference type="InterPro" id="IPR006912">
    <property type="entry name" value="Harbinger_derived_prot"/>
</dbReference>
<dbReference type="Pfam" id="PF04827">
    <property type="entry name" value="Plant_tran"/>
    <property type="match status" value="1"/>
</dbReference>
<evidence type="ECO:0000256" key="1">
    <source>
        <dbReference type="SAM" id="MobiDB-lite"/>
    </source>
</evidence>
<accession>A0AA38WMN7</accession>
<organism evidence="3 4">
    <name type="scientific">Centaurea solstitialis</name>
    <name type="common">yellow star-thistle</name>
    <dbReference type="NCBI Taxonomy" id="347529"/>
    <lineage>
        <taxon>Eukaryota</taxon>
        <taxon>Viridiplantae</taxon>
        <taxon>Streptophyta</taxon>
        <taxon>Embryophyta</taxon>
        <taxon>Tracheophyta</taxon>
        <taxon>Spermatophyta</taxon>
        <taxon>Magnoliopsida</taxon>
        <taxon>eudicotyledons</taxon>
        <taxon>Gunneridae</taxon>
        <taxon>Pentapetalae</taxon>
        <taxon>asterids</taxon>
        <taxon>campanulids</taxon>
        <taxon>Asterales</taxon>
        <taxon>Asteraceae</taxon>
        <taxon>Carduoideae</taxon>
        <taxon>Cardueae</taxon>
        <taxon>Centaureinae</taxon>
        <taxon>Centaurea</taxon>
    </lineage>
</organism>
<evidence type="ECO:0000313" key="3">
    <source>
        <dbReference type="EMBL" id="KAJ9566362.1"/>
    </source>
</evidence>
<reference evidence="3" key="1">
    <citation type="submission" date="2023-03" db="EMBL/GenBank/DDBJ databases">
        <title>Chromosome-scale reference genome and RAD-based genetic map of yellow starthistle (Centaurea solstitialis) reveal putative structural variation and QTLs associated with invader traits.</title>
        <authorList>
            <person name="Reatini B."/>
            <person name="Cang F.A."/>
            <person name="Jiang Q."/>
            <person name="Mckibben M.T.W."/>
            <person name="Barker M.S."/>
            <person name="Rieseberg L.H."/>
            <person name="Dlugosch K.M."/>
        </authorList>
    </citation>
    <scope>NUCLEOTIDE SEQUENCE</scope>
    <source>
        <strain evidence="3">CAN-66</strain>
        <tissue evidence="3">Leaf</tissue>
    </source>
</reference>
<dbReference type="Proteomes" id="UP001172457">
    <property type="component" value="Chromosome 1"/>
</dbReference>
<evidence type="ECO:0000313" key="4">
    <source>
        <dbReference type="Proteomes" id="UP001172457"/>
    </source>
</evidence>